<feature type="binding site" evidence="6">
    <location>
        <position position="27"/>
    </location>
    <ligand>
        <name>Ca(2+)</name>
        <dbReference type="ChEBI" id="CHEBI:29108"/>
        <label>1</label>
    </ligand>
</feature>
<dbReference type="Proteomes" id="UP000238479">
    <property type="component" value="Chromosome 1"/>
</dbReference>
<dbReference type="GO" id="GO:0005509">
    <property type="term" value="F:calcium ion binding"/>
    <property type="evidence" value="ECO:0007669"/>
    <property type="project" value="InterPro"/>
</dbReference>
<dbReference type="Pfam" id="PF00191">
    <property type="entry name" value="Annexin"/>
    <property type="match status" value="4"/>
</dbReference>
<dbReference type="PANTHER" id="PTHR10502">
    <property type="entry name" value="ANNEXIN"/>
    <property type="match status" value="1"/>
</dbReference>
<dbReference type="GO" id="GO:0001786">
    <property type="term" value="F:phosphatidylserine binding"/>
    <property type="evidence" value="ECO:0007669"/>
    <property type="project" value="TreeGrafter"/>
</dbReference>
<comment type="domain">
    <text evidence="7">A pair of annexin repeats may form one binding site for calcium and phospholipid.</text>
</comment>
<gene>
    <name evidence="8" type="ORF">RchiOBHm_Chr1g0321531</name>
</gene>
<dbReference type="PROSITE" id="PS00223">
    <property type="entry name" value="ANNEXIN_1"/>
    <property type="match status" value="1"/>
</dbReference>
<dbReference type="PRINTS" id="PR00196">
    <property type="entry name" value="ANNEXIN"/>
</dbReference>
<feature type="binding site" evidence="6">
    <location>
        <position position="326"/>
    </location>
    <ligand>
        <name>Ca(2+)</name>
        <dbReference type="ChEBI" id="CHEBI:29108"/>
        <label>1</label>
    </ligand>
</feature>
<feature type="binding site" evidence="6">
    <location>
        <position position="25"/>
    </location>
    <ligand>
        <name>Ca(2+)</name>
        <dbReference type="ChEBI" id="CHEBI:29108"/>
        <label>1</label>
    </ligand>
</feature>
<organism evidence="8 9">
    <name type="scientific">Rosa chinensis</name>
    <name type="common">China rose</name>
    <dbReference type="NCBI Taxonomy" id="74649"/>
    <lineage>
        <taxon>Eukaryota</taxon>
        <taxon>Viridiplantae</taxon>
        <taxon>Streptophyta</taxon>
        <taxon>Embryophyta</taxon>
        <taxon>Tracheophyta</taxon>
        <taxon>Spermatophyta</taxon>
        <taxon>Magnoliopsida</taxon>
        <taxon>eudicotyledons</taxon>
        <taxon>Gunneridae</taxon>
        <taxon>Pentapetalae</taxon>
        <taxon>rosids</taxon>
        <taxon>fabids</taxon>
        <taxon>Rosales</taxon>
        <taxon>Rosaceae</taxon>
        <taxon>Rosoideae</taxon>
        <taxon>Rosoideae incertae sedis</taxon>
        <taxon>Rosa</taxon>
    </lineage>
</organism>
<dbReference type="EMBL" id="PDCK01000039">
    <property type="protein sequence ID" value="PRQ55157.1"/>
    <property type="molecule type" value="Genomic_DNA"/>
</dbReference>
<dbReference type="OMA" id="HFKYYEK"/>
<dbReference type="GO" id="GO:0005544">
    <property type="term" value="F:calcium-dependent phospholipid binding"/>
    <property type="evidence" value="ECO:0007669"/>
    <property type="project" value="UniProtKB-KW"/>
</dbReference>
<dbReference type="GO" id="GO:0005737">
    <property type="term" value="C:cytoplasm"/>
    <property type="evidence" value="ECO:0007669"/>
    <property type="project" value="TreeGrafter"/>
</dbReference>
<dbReference type="InterPro" id="IPR037104">
    <property type="entry name" value="Annexin_sf"/>
</dbReference>
<evidence type="ECO:0000256" key="7">
    <source>
        <dbReference type="RuleBase" id="RU003540"/>
    </source>
</evidence>
<dbReference type="InterPro" id="IPR001464">
    <property type="entry name" value="Annexin"/>
</dbReference>
<evidence type="ECO:0000313" key="8">
    <source>
        <dbReference type="EMBL" id="PRQ55157.1"/>
    </source>
</evidence>
<dbReference type="InterPro" id="IPR018252">
    <property type="entry name" value="Annexin_repeat_CS"/>
</dbReference>
<dbReference type="FunFam" id="1.10.220.10:FF:000001">
    <property type="entry name" value="Annexin"/>
    <property type="match status" value="1"/>
</dbReference>
<feature type="binding site" evidence="6">
    <location>
        <position position="328"/>
    </location>
    <ligand>
        <name>Ca(2+)</name>
        <dbReference type="ChEBI" id="CHEBI:29108"/>
        <label>1</label>
    </ligand>
</feature>
<dbReference type="SUPFAM" id="SSF47874">
    <property type="entry name" value="Annexin"/>
    <property type="match status" value="1"/>
</dbReference>
<dbReference type="FunFam" id="1.10.220.10:FF:000006">
    <property type="entry name" value="Annexin"/>
    <property type="match status" value="1"/>
</dbReference>
<dbReference type="SMART" id="SM00335">
    <property type="entry name" value="ANX"/>
    <property type="match status" value="4"/>
</dbReference>
<keyword evidence="4 7" id="KW-0041">Annexin</keyword>
<evidence type="ECO:0000256" key="5">
    <source>
        <dbReference type="ARBA" id="ARBA00023302"/>
    </source>
</evidence>
<keyword evidence="5 7" id="KW-0111">Calcium/phospholipid-binding</keyword>
<dbReference type="Gene3D" id="1.10.220.10">
    <property type="entry name" value="Annexin"/>
    <property type="match status" value="4"/>
</dbReference>
<dbReference type="InterPro" id="IPR009118">
    <property type="entry name" value="AnnexinD_plant"/>
</dbReference>
<dbReference type="FunFam" id="1.10.220.10:FF:000008">
    <property type="entry name" value="Annexin"/>
    <property type="match status" value="1"/>
</dbReference>
<evidence type="ECO:0000256" key="3">
    <source>
        <dbReference type="ARBA" id="ARBA00022837"/>
    </source>
</evidence>
<reference evidence="8 9" key="1">
    <citation type="journal article" date="2018" name="Nat. Genet.">
        <title>The Rosa genome provides new insights in the design of modern roses.</title>
        <authorList>
            <person name="Bendahmane M."/>
        </authorList>
    </citation>
    <scope>NUCLEOTIDE SEQUENCE [LARGE SCALE GENOMIC DNA]</scope>
    <source>
        <strain evidence="9">cv. Old Blush</strain>
    </source>
</reference>
<dbReference type="InterPro" id="IPR018502">
    <property type="entry name" value="Annexin_repeat"/>
</dbReference>
<keyword evidence="3 6" id="KW-0106">Calcium</keyword>
<dbReference type="GO" id="GO:0009651">
    <property type="term" value="P:response to salt stress"/>
    <property type="evidence" value="ECO:0007669"/>
    <property type="project" value="TreeGrafter"/>
</dbReference>
<keyword evidence="9" id="KW-1185">Reference proteome</keyword>
<dbReference type="PANTHER" id="PTHR10502:SF204">
    <property type="entry name" value="ANNEXIN"/>
    <property type="match status" value="1"/>
</dbReference>
<dbReference type="GO" id="GO:0009409">
    <property type="term" value="P:response to cold"/>
    <property type="evidence" value="ECO:0007669"/>
    <property type="project" value="TreeGrafter"/>
</dbReference>
<dbReference type="FunFam" id="1.10.220.10:FF:000009">
    <property type="entry name" value="Annexin"/>
    <property type="match status" value="1"/>
</dbReference>
<feature type="binding site" evidence="6">
    <location>
        <position position="288"/>
    </location>
    <ligand>
        <name>Ca(2+)</name>
        <dbReference type="ChEBI" id="CHEBI:29108"/>
        <label>1</label>
    </ligand>
</feature>
<feature type="binding site" evidence="6">
    <location>
        <position position="67"/>
    </location>
    <ligand>
        <name>Ca(2+)</name>
        <dbReference type="ChEBI" id="CHEBI:29108"/>
        <label>1</label>
    </ligand>
</feature>
<keyword evidence="1 6" id="KW-0479">Metal-binding</keyword>
<protein>
    <recommendedName>
        <fullName evidence="7">Annexin</fullName>
    </recommendedName>
</protein>
<feature type="binding site" evidence="6">
    <location>
        <position position="329"/>
    </location>
    <ligand>
        <name>Ca(2+)</name>
        <dbReference type="ChEBI" id="CHEBI:29108"/>
        <label>1</label>
    </ligand>
</feature>
<comment type="similarity">
    <text evidence="7">Belongs to the annexin family.</text>
</comment>
<dbReference type="GO" id="GO:0009414">
    <property type="term" value="P:response to water deprivation"/>
    <property type="evidence" value="ECO:0007669"/>
    <property type="project" value="TreeGrafter"/>
</dbReference>
<dbReference type="PROSITE" id="PS51897">
    <property type="entry name" value="ANNEXIN_2"/>
    <property type="match status" value="4"/>
</dbReference>
<keyword evidence="2 7" id="KW-0677">Repeat</keyword>
<evidence type="ECO:0000256" key="4">
    <source>
        <dbReference type="ARBA" id="ARBA00023216"/>
    </source>
</evidence>
<dbReference type="AlphaFoldDB" id="A0A2P6S8Y4"/>
<accession>A0A2P6S8Y4</accession>
<dbReference type="GO" id="GO:0009408">
    <property type="term" value="P:response to heat"/>
    <property type="evidence" value="ECO:0007669"/>
    <property type="project" value="TreeGrafter"/>
</dbReference>
<dbReference type="GO" id="GO:0005886">
    <property type="term" value="C:plasma membrane"/>
    <property type="evidence" value="ECO:0007669"/>
    <property type="project" value="TreeGrafter"/>
</dbReference>
<dbReference type="STRING" id="74649.A0A2P6S8Y4"/>
<dbReference type="PRINTS" id="PR01814">
    <property type="entry name" value="ANNEXINPLANT"/>
</dbReference>
<comment type="caution">
    <text evidence="8">The sequence shown here is derived from an EMBL/GenBank/DDBJ whole genome shotgun (WGS) entry which is preliminary data.</text>
</comment>
<dbReference type="Gramene" id="PRQ55157">
    <property type="protein sequence ID" value="PRQ55157"/>
    <property type="gene ID" value="RchiOBHm_Chr1g0321531"/>
</dbReference>
<feature type="binding site" evidence="6">
    <location>
        <position position="284"/>
    </location>
    <ligand>
        <name>Ca(2+)</name>
        <dbReference type="ChEBI" id="CHEBI:29108"/>
        <label>1</label>
    </ligand>
</feature>
<sequence length="344" mass="38979">MASLITPDQFSANQDAEALRKACQGWGTNEKVIISILSHRSATQRKEIRVAYEQLYQEDLLKRLESELSGDFERAVYRWTLDPADRDAVLANLAIKKPDETDYNVIIEISSVRCPEELLAVRKAYQLRYRCSLEEDLAQHTAGDIRKLLVALVTAYRYDGNEINEKLASSEANILHDAIKEKCFNHEEIIRILSTRSKTQLMATFNKYRDDHGSSISKNLLGDGTSNFQKALHVAIRCLNDPKKYFEKVVTKNSCVILSLLETIPSQTNILSLIFCVKVLRNAIIGTGTDENALTRVIVTRAERDLRDIMVVYYKKNSVPLEQAVAQETSGDYKTFLLTLLGKN</sequence>
<name>A0A2P6S8Y4_ROSCH</name>
<evidence type="ECO:0000256" key="6">
    <source>
        <dbReference type="PIRSR" id="PIRSR609118-1"/>
    </source>
</evidence>
<evidence type="ECO:0000313" key="9">
    <source>
        <dbReference type="Proteomes" id="UP000238479"/>
    </source>
</evidence>
<evidence type="ECO:0000256" key="1">
    <source>
        <dbReference type="ARBA" id="ARBA00022723"/>
    </source>
</evidence>
<evidence type="ECO:0000256" key="2">
    <source>
        <dbReference type="ARBA" id="ARBA00022737"/>
    </source>
</evidence>
<proteinExistence type="inferred from homology"/>